<evidence type="ECO:0000313" key="2">
    <source>
        <dbReference type="Proteomes" id="UP000054560"/>
    </source>
</evidence>
<dbReference type="InterPro" id="IPR010490">
    <property type="entry name" value="COG6"/>
</dbReference>
<dbReference type="PANTHER" id="PTHR21506">
    <property type="entry name" value="COMPONENT OF OLIGOMERIC GOLGI COMPLEX 6"/>
    <property type="match status" value="1"/>
</dbReference>
<reference evidence="1 2" key="1">
    <citation type="submission" date="2011-02" db="EMBL/GenBank/DDBJ databases">
        <title>The Genome Sequence of Sphaeroforma arctica JP610.</title>
        <authorList>
            <consortium name="The Broad Institute Genome Sequencing Platform"/>
            <person name="Russ C."/>
            <person name="Cuomo C."/>
            <person name="Young S.K."/>
            <person name="Zeng Q."/>
            <person name="Gargeya S."/>
            <person name="Alvarado L."/>
            <person name="Berlin A."/>
            <person name="Chapman S.B."/>
            <person name="Chen Z."/>
            <person name="Freedman E."/>
            <person name="Gellesch M."/>
            <person name="Goldberg J."/>
            <person name="Griggs A."/>
            <person name="Gujja S."/>
            <person name="Heilman E."/>
            <person name="Heiman D."/>
            <person name="Howarth C."/>
            <person name="Mehta T."/>
            <person name="Neiman D."/>
            <person name="Pearson M."/>
            <person name="Roberts A."/>
            <person name="Saif S."/>
            <person name="Shea T."/>
            <person name="Shenoy N."/>
            <person name="Sisk P."/>
            <person name="Stolte C."/>
            <person name="Sykes S."/>
            <person name="White J."/>
            <person name="Yandava C."/>
            <person name="Burger G."/>
            <person name="Gray M.W."/>
            <person name="Holland P.W.H."/>
            <person name="King N."/>
            <person name="Lang F.B.F."/>
            <person name="Roger A.J."/>
            <person name="Ruiz-Trillo I."/>
            <person name="Haas B."/>
            <person name="Nusbaum C."/>
            <person name="Birren B."/>
        </authorList>
    </citation>
    <scope>NUCLEOTIDE SEQUENCE [LARGE SCALE GENOMIC DNA]</scope>
    <source>
        <strain evidence="1 2">JP610</strain>
    </source>
</reference>
<evidence type="ECO:0000313" key="1">
    <source>
        <dbReference type="EMBL" id="KNC73880.1"/>
    </source>
</evidence>
<dbReference type="Proteomes" id="UP000054560">
    <property type="component" value="Unassembled WGS sequence"/>
</dbReference>
<dbReference type="GeneID" id="25914065"/>
<dbReference type="AlphaFoldDB" id="A0A0L0FAU4"/>
<dbReference type="STRING" id="667725.A0A0L0FAU4"/>
<dbReference type="EMBL" id="KQ245029">
    <property type="protein sequence ID" value="KNC73880.1"/>
    <property type="molecule type" value="Genomic_DNA"/>
</dbReference>
<proteinExistence type="predicted"/>
<gene>
    <name evidence="1" type="ORF">SARC_13561</name>
</gene>
<dbReference type="GO" id="GO:0006891">
    <property type="term" value="P:intra-Golgi vesicle-mediated transport"/>
    <property type="evidence" value="ECO:0007669"/>
    <property type="project" value="InterPro"/>
</dbReference>
<keyword evidence="2" id="KW-1185">Reference proteome</keyword>
<dbReference type="GO" id="GO:0017119">
    <property type="term" value="C:Golgi transport complex"/>
    <property type="evidence" value="ECO:0007669"/>
    <property type="project" value="InterPro"/>
</dbReference>
<sequence>MQEKQASTQIRLEVVRAFNARFQLTPQEMNALTGGRFGTTRAQSITDATLEHNEGGAPVPLNDLFFDALQRAKTIHTDCNVLLRTKHQILG</sequence>
<accession>A0A0L0FAU4</accession>
<organism evidence="1 2">
    <name type="scientific">Sphaeroforma arctica JP610</name>
    <dbReference type="NCBI Taxonomy" id="667725"/>
    <lineage>
        <taxon>Eukaryota</taxon>
        <taxon>Ichthyosporea</taxon>
        <taxon>Ichthyophonida</taxon>
        <taxon>Sphaeroforma</taxon>
    </lineage>
</organism>
<dbReference type="OrthoDB" id="272987at2759"/>
<name>A0A0L0FAU4_9EUKA</name>
<protein>
    <submittedName>
        <fullName evidence="1">Uncharacterized protein</fullName>
    </submittedName>
</protein>
<dbReference type="RefSeq" id="XP_014147782.1">
    <property type="nucleotide sequence ID" value="XM_014292307.1"/>
</dbReference>
<dbReference type="PANTHER" id="PTHR21506:SF0">
    <property type="entry name" value="CONSERVED OLIGOMERIC GOLGI COMPLEX SUBUNIT 6"/>
    <property type="match status" value="1"/>
</dbReference>